<dbReference type="Pfam" id="PF10042">
    <property type="entry name" value="DUF2278"/>
    <property type="match status" value="1"/>
</dbReference>
<gene>
    <name evidence="2" type="ORF">DP116_21880</name>
</gene>
<comment type="caution">
    <text evidence="2">The sequence shown here is derived from an EMBL/GenBank/DDBJ whole genome shotgun (WGS) entry which is preliminary data.</text>
</comment>
<sequence length="347" mass="38425">MNLSEGYGVLKCRAIAGQKELGQGTPHYQVHVKDDQFSYRLAINVRSSQQPFDLLYFVDDNFEHFITDKLDQLDFGFKKLENSDRQPGKIALDYIRGNLFKVNQMKPLPFNLPGENNDLNELIDSYIQRAIETQAVVYVFGEPWGPENKPDKVFGFQPGRGVHNLHMNQGNSGRFAQENGVYQDGALLIHYPSALSSGDYWVAVFFAFQSQSFHTDDSTGNPIDKIVGSEPVEPGTSAVKARVRIIGALVNPRGEDSGKESVTLINSSPQKIDLNGWAIADKLKRKQPLDGFSLEPGGVITVPLSPEKIQLSNDGGILSVLDSEGTKVDGVSYTKEDAKEQGWTLVF</sequence>
<dbReference type="Pfam" id="PF00932">
    <property type="entry name" value="LTD"/>
    <property type="match status" value="1"/>
</dbReference>
<keyword evidence="3" id="KW-1185">Reference proteome</keyword>
<dbReference type="InterPro" id="IPR036415">
    <property type="entry name" value="Lamin_tail_dom_sf"/>
</dbReference>
<evidence type="ECO:0000313" key="3">
    <source>
        <dbReference type="Proteomes" id="UP000718564"/>
    </source>
</evidence>
<feature type="domain" description="LTD" evidence="1">
    <location>
        <begin position="231"/>
        <end position="335"/>
    </location>
</feature>
<dbReference type="Proteomes" id="UP000718564">
    <property type="component" value="Unassembled WGS sequence"/>
</dbReference>
<protein>
    <submittedName>
        <fullName evidence="2">DUF2278 domain-containing protein</fullName>
    </submittedName>
</protein>
<accession>A0ABX1PBV8</accession>
<dbReference type="SUPFAM" id="SSF74853">
    <property type="entry name" value="Lamin A/C globular tail domain"/>
    <property type="match status" value="1"/>
</dbReference>
<dbReference type="PROSITE" id="PS51841">
    <property type="entry name" value="LTD"/>
    <property type="match status" value="1"/>
</dbReference>
<name>A0ABX1PBV8_9CYAN</name>
<proteinExistence type="predicted"/>
<dbReference type="EMBL" id="QMEB01000208">
    <property type="protein sequence ID" value="NMG21954.1"/>
    <property type="molecule type" value="Genomic_DNA"/>
</dbReference>
<organism evidence="2 3">
    <name type="scientific">Brasilonema bromeliae SPC951</name>
    <dbReference type="NCBI Taxonomy" id="385972"/>
    <lineage>
        <taxon>Bacteria</taxon>
        <taxon>Bacillati</taxon>
        <taxon>Cyanobacteriota</taxon>
        <taxon>Cyanophyceae</taxon>
        <taxon>Nostocales</taxon>
        <taxon>Scytonemataceae</taxon>
        <taxon>Brasilonema</taxon>
        <taxon>Bromeliae group (in: Brasilonema)</taxon>
    </lineage>
</organism>
<dbReference type="InterPro" id="IPR019268">
    <property type="entry name" value="DUF2278"/>
</dbReference>
<dbReference type="RefSeq" id="WP_169157175.1">
    <property type="nucleotide sequence ID" value="NZ_CAWPJE010000204.1"/>
</dbReference>
<dbReference type="InterPro" id="IPR001322">
    <property type="entry name" value="Lamin_tail_dom"/>
</dbReference>
<evidence type="ECO:0000259" key="1">
    <source>
        <dbReference type="PROSITE" id="PS51841"/>
    </source>
</evidence>
<reference evidence="2 3" key="1">
    <citation type="submission" date="2018-06" db="EMBL/GenBank/DDBJ databases">
        <title>Comparative genomics of Brasilonema spp. strains.</title>
        <authorList>
            <person name="Alvarenga D.O."/>
            <person name="Fiore M.F."/>
            <person name="Varani A.M."/>
        </authorList>
    </citation>
    <scope>NUCLEOTIDE SEQUENCE [LARGE SCALE GENOMIC DNA]</scope>
    <source>
        <strain evidence="2 3">SPC951</strain>
    </source>
</reference>
<evidence type="ECO:0000313" key="2">
    <source>
        <dbReference type="EMBL" id="NMG21954.1"/>
    </source>
</evidence>